<dbReference type="OrthoDB" id="614750at2"/>
<evidence type="ECO:0000256" key="4">
    <source>
        <dbReference type="PROSITE-ProRule" id="PRU01240"/>
    </source>
</evidence>
<feature type="domain" description="Peptidase S8/S53" evidence="5">
    <location>
        <begin position="96"/>
        <end position="199"/>
    </location>
</feature>
<dbReference type="GO" id="GO:0004252">
    <property type="term" value="F:serine-type endopeptidase activity"/>
    <property type="evidence" value="ECO:0007669"/>
    <property type="project" value="InterPro"/>
</dbReference>
<dbReference type="InterPro" id="IPR045051">
    <property type="entry name" value="SBT"/>
</dbReference>
<keyword evidence="2" id="KW-0378">Hydrolase</keyword>
<evidence type="ECO:0000259" key="5">
    <source>
        <dbReference type="Pfam" id="PF00082"/>
    </source>
</evidence>
<name>A0A5S3YTR6_9GAMM</name>
<proteinExistence type="inferred from homology"/>
<dbReference type="PANTHER" id="PTHR10795">
    <property type="entry name" value="PROPROTEIN CONVERTASE SUBTILISIN/KEXIN"/>
    <property type="match status" value="1"/>
</dbReference>
<evidence type="ECO:0000313" key="6">
    <source>
        <dbReference type="EMBL" id="TMP80015.1"/>
    </source>
</evidence>
<dbReference type="InterPro" id="IPR000209">
    <property type="entry name" value="Peptidase_S8/S53_dom"/>
</dbReference>
<gene>
    <name evidence="6" type="ORF">CWB73_12105</name>
</gene>
<dbReference type="GO" id="GO:0006508">
    <property type="term" value="P:proteolysis"/>
    <property type="evidence" value="ECO:0007669"/>
    <property type="project" value="UniProtKB-KW"/>
</dbReference>
<organism evidence="6 7">
    <name type="scientific">Pseudoalteromonas phenolica</name>
    <dbReference type="NCBI Taxonomy" id="161398"/>
    <lineage>
        <taxon>Bacteria</taxon>
        <taxon>Pseudomonadati</taxon>
        <taxon>Pseudomonadota</taxon>
        <taxon>Gammaproteobacteria</taxon>
        <taxon>Alteromonadales</taxon>
        <taxon>Pseudoalteromonadaceae</taxon>
        <taxon>Pseudoalteromonas</taxon>
    </lineage>
</organism>
<evidence type="ECO:0000256" key="3">
    <source>
        <dbReference type="ARBA" id="ARBA00022825"/>
    </source>
</evidence>
<dbReference type="PROSITE" id="PS00136">
    <property type="entry name" value="SUBTILASE_ASP"/>
    <property type="match status" value="1"/>
</dbReference>
<dbReference type="AlphaFoldDB" id="A0A5S3YTR6"/>
<dbReference type="InterPro" id="IPR015500">
    <property type="entry name" value="Peptidase_S8_subtilisin-rel"/>
</dbReference>
<accession>A0A5S3YTR6</accession>
<protein>
    <recommendedName>
        <fullName evidence="5">Peptidase S8/S53 domain-containing protein</fullName>
    </recommendedName>
</protein>
<dbReference type="SUPFAM" id="SSF52743">
    <property type="entry name" value="Subtilisin-like"/>
    <property type="match status" value="1"/>
</dbReference>
<comment type="caution">
    <text evidence="6">The sequence shown here is derived from an EMBL/GenBank/DDBJ whole genome shotgun (WGS) entry which is preliminary data.</text>
</comment>
<dbReference type="Proteomes" id="UP000307362">
    <property type="component" value="Unassembled WGS sequence"/>
</dbReference>
<dbReference type="PRINTS" id="PR00723">
    <property type="entry name" value="SUBTILISIN"/>
</dbReference>
<reference evidence="7" key="2">
    <citation type="submission" date="2019-06" db="EMBL/GenBank/DDBJ databases">
        <title>Co-occurence of chitin degradation, pigmentation and bioactivity in marine Pseudoalteromonas.</title>
        <authorList>
            <person name="Sonnenschein E.C."/>
            <person name="Bech P.K."/>
        </authorList>
    </citation>
    <scope>NUCLEOTIDE SEQUENCE [LARGE SCALE GENOMIC DNA]</scope>
    <source>
        <strain evidence="7">S1189</strain>
    </source>
</reference>
<keyword evidence="3" id="KW-0720">Serine protease</keyword>
<dbReference type="PROSITE" id="PS51892">
    <property type="entry name" value="SUBTILASE"/>
    <property type="match status" value="1"/>
</dbReference>
<dbReference type="Pfam" id="PF00082">
    <property type="entry name" value="Peptidase_S8"/>
    <property type="match status" value="1"/>
</dbReference>
<dbReference type="Gene3D" id="3.40.50.200">
    <property type="entry name" value="Peptidase S8/S53 domain"/>
    <property type="match status" value="1"/>
</dbReference>
<dbReference type="EMBL" id="PNCM01000023">
    <property type="protein sequence ID" value="TMP80015.1"/>
    <property type="molecule type" value="Genomic_DNA"/>
</dbReference>
<sequence>MHSSASQTYVKQLQQRASLLSQVQSVLKRNLVIENEYNYVANSITARLSEEEVSLLQNQAGVRFVDKVQLKALRPAFIKAPAAWHGTSGTLMGSMGEGMIVGVLDTGINPHSPSFADIGADGYDHTNPLGEGYYLADCIEYTQYCNDKLIGIWSHEVITSKDTPEGEAPIGLDYHSHGSHTASTAASSFVRNVPRYGLAWTSDGEHLMINALHQESARTWQ</sequence>
<evidence type="ECO:0000256" key="1">
    <source>
        <dbReference type="ARBA" id="ARBA00022670"/>
    </source>
</evidence>
<keyword evidence="1" id="KW-0645">Protease</keyword>
<evidence type="ECO:0000256" key="2">
    <source>
        <dbReference type="ARBA" id="ARBA00022801"/>
    </source>
</evidence>
<evidence type="ECO:0000313" key="7">
    <source>
        <dbReference type="Proteomes" id="UP000307362"/>
    </source>
</evidence>
<comment type="caution">
    <text evidence="4">Lacks conserved residue(s) required for the propagation of feature annotation.</text>
</comment>
<dbReference type="InterPro" id="IPR036852">
    <property type="entry name" value="Peptidase_S8/S53_dom_sf"/>
</dbReference>
<comment type="similarity">
    <text evidence="4">Belongs to the peptidase S8 family.</text>
</comment>
<dbReference type="InterPro" id="IPR023827">
    <property type="entry name" value="Peptidase_S8_Asp-AS"/>
</dbReference>
<reference evidence="6 7" key="1">
    <citation type="submission" date="2017-12" db="EMBL/GenBank/DDBJ databases">
        <authorList>
            <person name="Paulsen S."/>
            <person name="Gram L.K."/>
        </authorList>
    </citation>
    <scope>NUCLEOTIDE SEQUENCE [LARGE SCALE GENOMIC DNA]</scope>
    <source>
        <strain evidence="6 7">S1189</strain>
    </source>
</reference>
<dbReference type="RefSeq" id="WP_138567815.1">
    <property type="nucleotide sequence ID" value="NZ_PNCM01000023.1"/>
</dbReference>